<dbReference type="Proteomes" id="UP000274661">
    <property type="component" value="Unassembled WGS sequence"/>
</dbReference>
<comment type="caution">
    <text evidence="2">The sequence shown here is derived from an EMBL/GenBank/DDBJ whole genome shotgun (WGS) entry which is preliminary data.</text>
</comment>
<reference evidence="2 3" key="1">
    <citation type="submission" date="2018-12" db="EMBL/GenBank/DDBJ databases">
        <title>Sphingomonas sp. HMF7854 Genome sequencing and assembly.</title>
        <authorList>
            <person name="Cha I."/>
            <person name="Kang H."/>
            <person name="Kim H."/>
            <person name="Kang J."/>
            <person name="Joh K."/>
        </authorList>
    </citation>
    <scope>NUCLEOTIDE SEQUENCE [LARGE SCALE GENOMIC DNA]</scope>
    <source>
        <strain evidence="2 3">HMF7854</strain>
    </source>
</reference>
<dbReference type="InterPro" id="IPR029039">
    <property type="entry name" value="Flavoprotein-like_sf"/>
</dbReference>
<sequence>MALTAIALNCTLKKSGGEKSSTDRMIELIAGELKKHDVTLSETIRLADHDVFPGVQSDEGPGDAWPELRRRILDADVLILGTPVWMGQMSSIAKRVLERMDAFLSETDEQGRTPAYGKVAVCAVVGNEDGAHHISATVFQALNDVGWTVPAAAACYWVGEAMGSTDFIDLPQVPEKVQQTATMLASNTAHLAQLLATAYPGVKQG</sequence>
<evidence type="ECO:0000259" key="1">
    <source>
        <dbReference type="Pfam" id="PF03358"/>
    </source>
</evidence>
<dbReference type="RefSeq" id="WP_126717514.1">
    <property type="nucleotide sequence ID" value="NZ_RWJF01000001.1"/>
</dbReference>
<dbReference type="AlphaFoldDB" id="A0A3R9Z4N0"/>
<dbReference type="Gene3D" id="3.40.50.360">
    <property type="match status" value="1"/>
</dbReference>
<dbReference type="InterPro" id="IPR005025">
    <property type="entry name" value="FMN_Rdtase-like_dom"/>
</dbReference>
<dbReference type="GO" id="GO:0016491">
    <property type="term" value="F:oxidoreductase activity"/>
    <property type="evidence" value="ECO:0007669"/>
    <property type="project" value="InterPro"/>
</dbReference>
<dbReference type="SUPFAM" id="SSF52218">
    <property type="entry name" value="Flavoproteins"/>
    <property type="match status" value="1"/>
</dbReference>
<dbReference type="Pfam" id="PF03358">
    <property type="entry name" value="FMN_red"/>
    <property type="match status" value="1"/>
</dbReference>
<evidence type="ECO:0000313" key="3">
    <source>
        <dbReference type="Proteomes" id="UP000274661"/>
    </source>
</evidence>
<dbReference type="EMBL" id="RWJF01000001">
    <property type="protein sequence ID" value="RST29674.1"/>
    <property type="molecule type" value="Genomic_DNA"/>
</dbReference>
<proteinExistence type="predicted"/>
<gene>
    <name evidence="2" type="ORF">HMF7854_01655</name>
</gene>
<name>A0A3R9Z4N0_9SPHN</name>
<protein>
    <submittedName>
        <fullName evidence="2">NADPH-dependent oxidoreductase</fullName>
    </submittedName>
</protein>
<accession>A0A3R9Z4N0</accession>
<feature type="domain" description="NADPH-dependent FMN reductase-like" evidence="1">
    <location>
        <begin position="18"/>
        <end position="152"/>
    </location>
</feature>
<organism evidence="2 3">
    <name type="scientific">Sphingomonas ginkgonis</name>
    <dbReference type="NCBI Taxonomy" id="2315330"/>
    <lineage>
        <taxon>Bacteria</taxon>
        <taxon>Pseudomonadati</taxon>
        <taxon>Pseudomonadota</taxon>
        <taxon>Alphaproteobacteria</taxon>
        <taxon>Sphingomonadales</taxon>
        <taxon>Sphingomonadaceae</taxon>
        <taxon>Sphingomonas</taxon>
    </lineage>
</organism>
<keyword evidence="3" id="KW-1185">Reference proteome</keyword>
<evidence type="ECO:0000313" key="2">
    <source>
        <dbReference type="EMBL" id="RST29674.1"/>
    </source>
</evidence>
<dbReference type="OrthoDB" id="8853249at2"/>